<name>A0A1Y1HLM3_KLENI</name>
<dbReference type="GO" id="GO:0045892">
    <property type="term" value="P:negative regulation of DNA-templated transcription"/>
    <property type="evidence" value="ECO:0007669"/>
    <property type="project" value="InterPro"/>
</dbReference>
<feature type="region of interest" description="Disordered" evidence="2">
    <location>
        <begin position="876"/>
        <end position="937"/>
    </location>
</feature>
<dbReference type="Pfam" id="PF13432">
    <property type="entry name" value="TPR_16"/>
    <property type="match status" value="1"/>
</dbReference>
<feature type="compositionally biased region" description="Low complexity" evidence="2">
    <location>
        <begin position="255"/>
        <end position="266"/>
    </location>
</feature>
<dbReference type="InterPro" id="IPR011990">
    <property type="entry name" value="TPR-like_helical_dom_sf"/>
</dbReference>
<dbReference type="OMA" id="NGNTHES"/>
<keyword evidence="4" id="KW-1185">Reference proteome</keyword>
<evidence type="ECO:0000313" key="4">
    <source>
        <dbReference type="Proteomes" id="UP000054558"/>
    </source>
</evidence>
<feature type="region of interest" description="Disordered" evidence="2">
    <location>
        <begin position="127"/>
        <end position="412"/>
    </location>
</feature>
<feature type="compositionally biased region" description="Polar residues" evidence="2">
    <location>
        <begin position="155"/>
        <end position="167"/>
    </location>
</feature>
<protein>
    <submittedName>
        <fullName evidence="3">Tetratricopeptide repeat like superfamily protein</fullName>
    </submittedName>
</protein>
<evidence type="ECO:0000256" key="2">
    <source>
        <dbReference type="SAM" id="MobiDB-lite"/>
    </source>
</evidence>
<dbReference type="Proteomes" id="UP000054558">
    <property type="component" value="Unassembled WGS sequence"/>
</dbReference>
<feature type="repeat" description="TPR" evidence="1">
    <location>
        <begin position="618"/>
        <end position="651"/>
    </location>
</feature>
<dbReference type="SUPFAM" id="SSF48452">
    <property type="entry name" value="TPR-like"/>
    <property type="match status" value="2"/>
</dbReference>
<feature type="compositionally biased region" description="Polar residues" evidence="2">
    <location>
        <begin position="243"/>
        <end position="254"/>
    </location>
</feature>
<sequence length="1253" mass="136262">MAGAAPAFREACASGAWSQAIQACTKLLRNDKENAGVLCDRALCYIQLDLNKHAIKDCDAAVKCAASDQTAKALLIKGQALTKLGRFSEATASWQQASDHLLKEENCAAFDLSLFLRLRQLIKPQSQPEFPASIAPSSQSSVSMATNPQAPPFTDSVQSLGASSPAEQVSAEAGSGLADTPALLKEASSSGQPGPSIDVESASRHSHMSDENKVGKQDVDATLEGPSSAGSEHFRDVIKPAISGSNTSDVQSLPTDDTMSTSDRSSQPNGHTTPQKAPKPEPPPNPVSNKPPSETSRSRTSEALPNGKSNGRGAASPGQGAGKGKKTEPAPETNGASGSGRSSSRGASRSRRGDCEAGSRSGGGASCSGREERAGDRAEIRGAISKDSGDESRGDTSAREGDRGAPHWKAEKDVELPPKVIVNGMDWRVQTGIQEVNAGNLDRGIAIFDKILEDEPANVGALIGRGSAFAMQSNQFKLGQRGRPAITETDLRAHQRKLEAAVKDFSLAIRTEPRFADSWRRRGQARAAMGLFKESIKDLTEALRLEPSSTETLSERGGCYTKLRDFARAESDFRACLQRDPQNAEMLRLLGRSLISQGECRAGIETLLKAAKLDPDAKDIYANIAQAYKEISDAERATMYFEKALVAKEASLNTYHLWGMMRYGLGDHRGALDLFDKVLKVEPRSLECKYFKGACLHAIGQYTEAFKEYNDCLSIESSDDSVVVAYLAFYQREVARYTLAKQWGPLDGFNIDEDLDPLFKEAWCKKLNPITVAAQLDLKKQWEPAERVPGGEQSDVRARNRRQLLTLADLIGQRVQYSCDGFLRNSRQHRMAGLAALEVAQSVSATWQAMWEARQESAAGDEEAESLTQAEQLKAPFETPPASPSKPPPSTSAPDAANPTPSAFSTPPQTPGGTSPRPKRSPRKVSGSSRKGGERVGTRGRVMRWRAVFDTVVKWRQIVEPCDPVVWVDMLSEKEFAAGFGSHTPLLLGQQKVVRYYPNFFRAFAVAKELMLVKDEVRNARDVPVYLLEKGQRAAVAAAADCGALYDVIKEDFWISTPCYSLAHPGKVLDGTRLTLQKQRDVDDAYEFSIRTPCTPDRWKKFDKELACAWEAVCLAACARLERPNDPEYSRRLWDSILTLVFYWYNFMPLCRGTAVVGYITLLGLFLAAGMEVTATIPPGLQVDWEAILTPDVGVFASAVRPWLYPSLKPIDLMGDAGGAKSVPRVVDAFPTVQSVVSALSTAEAKWRDVERG</sequence>
<feature type="compositionally biased region" description="Low complexity" evidence="2">
    <location>
        <begin position="892"/>
        <end position="916"/>
    </location>
</feature>
<feature type="compositionally biased region" description="Low complexity" evidence="2">
    <location>
        <begin position="335"/>
        <end position="347"/>
    </location>
</feature>
<feature type="compositionally biased region" description="Low complexity" evidence="2">
    <location>
        <begin position="132"/>
        <end position="145"/>
    </location>
</feature>
<dbReference type="AlphaFoldDB" id="A0A1Y1HLM3"/>
<accession>A0A1Y1HLM3</accession>
<dbReference type="InterPro" id="IPR044650">
    <property type="entry name" value="SRFR1-like"/>
</dbReference>
<dbReference type="InterPro" id="IPR019734">
    <property type="entry name" value="TPR_rpt"/>
</dbReference>
<feature type="compositionally biased region" description="Basic and acidic residues" evidence="2">
    <location>
        <begin position="369"/>
        <end position="380"/>
    </location>
</feature>
<dbReference type="STRING" id="105231.A0A1Y1HLM3"/>
<feature type="compositionally biased region" description="Basic and acidic residues" evidence="2">
    <location>
        <begin position="387"/>
        <end position="412"/>
    </location>
</feature>
<feature type="repeat" description="TPR" evidence="1">
    <location>
        <begin position="516"/>
        <end position="549"/>
    </location>
</feature>
<keyword evidence="1" id="KW-0802">TPR repeat</keyword>
<dbReference type="Pfam" id="PF12895">
    <property type="entry name" value="ANAPC3"/>
    <property type="match status" value="1"/>
</dbReference>
<feature type="compositionally biased region" description="Basic and acidic residues" evidence="2">
    <location>
        <begin position="201"/>
        <end position="219"/>
    </location>
</feature>
<dbReference type="SMART" id="SM00028">
    <property type="entry name" value="TPR"/>
    <property type="match status" value="8"/>
</dbReference>
<evidence type="ECO:0000256" key="1">
    <source>
        <dbReference type="PROSITE-ProRule" id="PRU00339"/>
    </source>
</evidence>
<feature type="compositionally biased region" description="Pro residues" evidence="2">
    <location>
        <begin position="878"/>
        <end position="891"/>
    </location>
</feature>
<feature type="repeat" description="TPR" evidence="1">
    <location>
        <begin position="550"/>
        <end position="583"/>
    </location>
</feature>
<dbReference type="OrthoDB" id="1926212at2759"/>
<gene>
    <name evidence="3" type="ORF">KFL_000320240</name>
</gene>
<dbReference type="PROSITE" id="PS50005">
    <property type="entry name" value="TPR"/>
    <property type="match status" value="5"/>
</dbReference>
<dbReference type="PANTHER" id="PTHR44749">
    <property type="entry name" value="SUPPRESSOR OF RPS4-RLD 1"/>
    <property type="match status" value="1"/>
</dbReference>
<feature type="repeat" description="TPR" evidence="1">
    <location>
        <begin position="584"/>
        <end position="617"/>
    </location>
</feature>
<feature type="repeat" description="TPR" evidence="1">
    <location>
        <begin position="652"/>
        <end position="685"/>
    </location>
</feature>
<reference evidence="3 4" key="1">
    <citation type="journal article" date="2014" name="Nat. Commun.">
        <title>Klebsormidium flaccidum genome reveals primary factors for plant terrestrial adaptation.</title>
        <authorList>
            <person name="Hori K."/>
            <person name="Maruyama F."/>
            <person name="Fujisawa T."/>
            <person name="Togashi T."/>
            <person name="Yamamoto N."/>
            <person name="Seo M."/>
            <person name="Sato S."/>
            <person name="Yamada T."/>
            <person name="Mori H."/>
            <person name="Tajima N."/>
            <person name="Moriyama T."/>
            <person name="Ikeuchi M."/>
            <person name="Watanabe M."/>
            <person name="Wada H."/>
            <person name="Kobayashi K."/>
            <person name="Saito M."/>
            <person name="Masuda T."/>
            <person name="Sasaki-Sekimoto Y."/>
            <person name="Mashiguchi K."/>
            <person name="Awai K."/>
            <person name="Shimojima M."/>
            <person name="Masuda S."/>
            <person name="Iwai M."/>
            <person name="Nobusawa T."/>
            <person name="Narise T."/>
            <person name="Kondo S."/>
            <person name="Saito H."/>
            <person name="Sato R."/>
            <person name="Murakawa M."/>
            <person name="Ihara Y."/>
            <person name="Oshima-Yamada Y."/>
            <person name="Ohtaka K."/>
            <person name="Satoh M."/>
            <person name="Sonobe K."/>
            <person name="Ishii M."/>
            <person name="Ohtani R."/>
            <person name="Kanamori-Sato M."/>
            <person name="Honoki R."/>
            <person name="Miyazaki D."/>
            <person name="Mochizuki H."/>
            <person name="Umetsu J."/>
            <person name="Higashi K."/>
            <person name="Shibata D."/>
            <person name="Kamiya Y."/>
            <person name="Sato N."/>
            <person name="Nakamura Y."/>
            <person name="Tabata S."/>
            <person name="Ida S."/>
            <person name="Kurokawa K."/>
            <person name="Ohta H."/>
        </authorList>
    </citation>
    <scope>NUCLEOTIDE SEQUENCE [LARGE SCALE GENOMIC DNA]</scope>
    <source>
        <strain evidence="3 4">NIES-2285</strain>
    </source>
</reference>
<organism evidence="3 4">
    <name type="scientific">Klebsormidium nitens</name>
    <name type="common">Green alga</name>
    <name type="synonym">Ulothrix nitens</name>
    <dbReference type="NCBI Taxonomy" id="105231"/>
    <lineage>
        <taxon>Eukaryota</taxon>
        <taxon>Viridiplantae</taxon>
        <taxon>Streptophyta</taxon>
        <taxon>Klebsormidiophyceae</taxon>
        <taxon>Klebsormidiales</taxon>
        <taxon>Klebsormidiaceae</taxon>
        <taxon>Klebsormidium</taxon>
    </lineage>
</organism>
<dbReference type="EMBL" id="DF236981">
    <property type="protein sequence ID" value="GAQ79525.1"/>
    <property type="molecule type" value="Genomic_DNA"/>
</dbReference>
<evidence type="ECO:0000313" key="3">
    <source>
        <dbReference type="EMBL" id="GAQ79525.1"/>
    </source>
</evidence>
<dbReference type="PANTHER" id="PTHR44749:SF1">
    <property type="entry name" value="TETRATRICOPEPTIDE-LIKE HELICAL DOMAIN-CONTAINING PROTEIN"/>
    <property type="match status" value="1"/>
</dbReference>
<dbReference type="Gene3D" id="1.25.40.10">
    <property type="entry name" value="Tetratricopeptide repeat domain"/>
    <property type="match status" value="3"/>
</dbReference>
<proteinExistence type="predicted"/>